<evidence type="ECO:0000313" key="2">
    <source>
        <dbReference type="EMBL" id="CAF4378531.1"/>
    </source>
</evidence>
<evidence type="ECO:0000313" key="3">
    <source>
        <dbReference type="Proteomes" id="UP000663829"/>
    </source>
</evidence>
<proteinExistence type="predicted"/>
<name>A0A815UCI5_9BILA</name>
<dbReference type="EMBL" id="CAJOBC010089256">
    <property type="protein sequence ID" value="CAF4378531.1"/>
    <property type="molecule type" value="Genomic_DNA"/>
</dbReference>
<evidence type="ECO:0000313" key="1">
    <source>
        <dbReference type="EMBL" id="CAF1518891.1"/>
    </source>
</evidence>
<dbReference type="Proteomes" id="UP000663829">
    <property type="component" value="Unassembled WGS sequence"/>
</dbReference>
<dbReference type="AlphaFoldDB" id="A0A815UCI5"/>
<reference evidence="1" key="1">
    <citation type="submission" date="2021-02" db="EMBL/GenBank/DDBJ databases">
        <authorList>
            <person name="Nowell W R."/>
        </authorList>
    </citation>
    <scope>NUCLEOTIDE SEQUENCE</scope>
</reference>
<gene>
    <name evidence="1" type="ORF">GPM918_LOCUS37461</name>
    <name evidence="2" type="ORF">SRO942_LOCUS38226</name>
</gene>
<organism evidence="1 3">
    <name type="scientific">Didymodactylos carnosus</name>
    <dbReference type="NCBI Taxonomy" id="1234261"/>
    <lineage>
        <taxon>Eukaryota</taxon>
        <taxon>Metazoa</taxon>
        <taxon>Spiralia</taxon>
        <taxon>Gnathifera</taxon>
        <taxon>Rotifera</taxon>
        <taxon>Eurotatoria</taxon>
        <taxon>Bdelloidea</taxon>
        <taxon>Philodinida</taxon>
        <taxon>Philodinidae</taxon>
        <taxon>Didymodactylos</taxon>
    </lineage>
</organism>
<dbReference type="Proteomes" id="UP000681722">
    <property type="component" value="Unassembled WGS sequence"/>
</dbReference>
<keyword evidence="3" id="KW-1185">Reference proteome</keyword>
<dbReference type="EMBL" id="CAJNOQ010023706">
    <property type="protein sequence ID" value="CAF1518891.1"/>
    <property type="molecule type" value="Genomic_DNA"/>
</dbReference>
<comment type="caution">
    <text evidence="1">The sequence shown here is derived from an EMBL/GenBank/DDBJ whole genome shotgun (WGS) entry which is preliminary data.</text>
</comment>
<sequence length="117" mass="13281">MLLEQEHSRVAVGCNGFSVMGVDVDDKEPGISGAEIVRESKVWVSSWRRFRDDLKCVGEVGFKPFQDRPARSVWIERVKQMNSKQFVPLLVSNMIVRTSPALTKEFYYGDDNGKKGI</sequence>
<accession>A0A815UCI5</accession>
<protein>
    <submittedName>
        <fullName evidence="1">Uncharacterized protein</fullName>
    </submittedName>
</protein>